<gene>
    <name evidence="2" type="ORF">LCGC14_2095520</name>
</gene>
<organism evidence="2">
    <name type="scientific">marine sediment metagenome</name>
    <dbReference type="NCBI Taxonomy" id="412755"/>
    <lineage>
        <taxon>unclassified sequences</taxon>
        <taxon>metagenomes</taxon>
        <taxon>ecological metagenomes</taxon>
    </lineage>
</organism>
<dbReference type="Gene3D" id="1.10.1660.10">
    <property type="match status" value="1"/>
</dbReference>
<protein>
    <recommendedName>
        <fullName evidence="1">HTH merR-type domain-containing protein</fullName>
    </recommendedName>
</protein>
<accession>A0A0F9H887</accession>
<evidence type="ECO:0000313" key="2">
    <source>
        <dbReference type="EMBL" id="KKL71377.1"/>
    </source>
</evidence>
<feature type="domain" description="HTH merR-type" evidence="1">
    <location>
        <begin position="13"/>
        <end position="49"/>
    </location>
</feature>
<dbReference type="GO" id="GO:0006355">
    <property type="term" value="P:regulation of DNA-templated transcription"/>
    <property type="evidence" value="ECO:0007669"/>
    <property type="project" value="InterPro"/>
</dbReference>
<dbReference type="InterPro" id="IPR009061">
    <property type="entry name" value="DNA-bd_dom_put_sf"/>
</dbReference>
<dbReference type="SUPFAM" id="SSF46955">
    <property type="entry name" value="Putative DNA-binding domain"/>
    <property type="match status" value="1"/>
</dbReference>
<comment type="caution">
    <text evidence="2">The sequence shown here is derived from an EMBL/GenBank/DDBJ whole genome shotgun (WGS) entry which is preliminary data.</text>
</comment>
<name>A0A0F9H887_9ZZZZ</name>
<proteinExistence type="predicted"/>
<evidence type="ECO:0000259" key="1">
    <source>
        <dbReference type="Pfam" id="PF13411"/>
    </source>
</evidence>
<dbReference type="AlphaFoldDB" id="A0A0F9H887"/>
<sequence>MENNPDQIKKIYYTIAEVAAMINQPTSTLRFWESQFEWIRPKRNGRGER</sequence>
<reference evidence="2" key="1">
    <citation type="journal article" date="2015" name="Nature">
        <title>Complex archaea that bridge the gap between prokaryotes and eukaryotes.</title>
        <authorList>
            <person name="Spang A."/>
            <person name="Saw J.H."/>
            <person name="Jorgensen S.L."/>
            <person name="Zaremba-Niedzwiedzka K."/>
            <person name="Martijn J."/>
            <person name="Lind A.E."/>
            <person name="van Eijk R."/>
            <person name="Schleper C."/>
            <person name="Guy L."/>
            <person name="Ettema T.J."/>
        </authorList>
    </citation>
    <scope>NUCLEOTIDE SEQUENCE</scope>
</reference>
<dbReference type="InterPro" id="IPR000551">
    <property type="entry name" value="MerR-type_HTH_dom"/>
</dbReference>
<dbReference type="EMBL" id="LAZR01025612">
    <property type="protein sequence ID" value="KKL71377.1"/>
    <property type="molecule type" value="Genomic_DNA"/>
</dbReference>
<dbReference type="GO" id="GO:0003677">
    <property type="term" value="F:DNA binding"/>
    <property type="evidence" value="ECO:0007669"/>
    <property type="project" value="InterPro"/>
</dbReference>
<dbReference type="Pfam" id="PF13411">
    <property type="entry name" value="MerR_1"/>
    <property type="match status" value="1"/>
</dbReference>